<dbReference type="SUPFAM" id="SSF54373">
    <property type="entry name" value="FAD-linked reductases, C-terminal domain"/>
    <property type="match status" value="1"/>
</dbReference>
<dbReference type="NCBIfam" id="NF001933">
    <property type="entry name" value="PRK00711.1"/>
    <property type="match status" value="1"/>
</dbReference>
<comment type="caution">
    <text evidence="4">The sequence shown here is derived from an EMBL/GenBank/DDBJ whole genome shotgun (WGS) entry which is preliminary data.</text>
</comment>
<dbReference type="InterPro" id="IPR036188">
    <property type="entry name" value="FAD/NAD-bd_sf"/>
</dbReference>
<dbReference type="EMBL" id="JAEQNE010000006">
    <property type="protein sequence ID" value="MBL0393604.1"/>
    <property type="molecule type" value="Genomic_DNA"/>
</dbReference>
<dbReference type="GO" id="GO:0005886">
    <property type="term" value="C:plasma membrane"/>
    <property type="evidence" value="ECO:0007669"/>
    <property type="project" value="TreeGrafter"/>
</dbReference>
<protein>
    <submittedName>
        <fullName evidence="4">D-amino acid dehydrogenase</fullName>
    </submittedName>
</protein>
<evidence type="ECO:0000313" key="4">
    <source>
        <dbReference type="EMBL" id="MBL0393604.1"/>
    </source>
</evidence>
<keyword evidence="5" id="KW-1185">Reference proteome</keyword>
<feature type="domain" description="FAD dependent oxidoreductase" evidence="3">
    <location>
        <begin position="2"/>
        <end position="405"/>
    </location>
</feature>
<evidence type="ECO:0000256" key="1">
    <source>
        <dbReference type="ARBA" id="ARBA00009410"/>
    </source>
</evidence>
<dbReference type="GO" id="GO:0008718">
    <property type="term" value="F:D-amino-acid dehydrogenase activity"/>
    <property type="evidence" value="ECO:0007669"/>
    <property type="project" value="TreeGrafter"/>
</dbReference>
<dbReference type="GO" id="GO:0005737">
    <property type="term" value="C:cytoplasm"/>
    <property type="evidence" value="ECO:0007669"/>
    <property type="project" value="TreeGrafter"/>
</dbReference>
<dbReference type="AlphaFoldDB" id="A0A937CVD5"/>
<dbReference type="Proteomes" id="UP000599109">
    <property type="component" value="Unassembled WGS sequence"/>
</dbReference>
<dbReference type="PANTHER" id="PTHR13847:SF280">
    <property type="entry name" value="D-AMINO ACID DEHYDROGENASE"/>
    <property type="match status" value="1"/>
</dbReference>
<dbReference type="GO" id="GO:0055130">
    <property type="term" value="P:D-alanine catabolic process"/>
    <property type="evidence" value="ECO:0007669"/>
    <property type="project" value="TreeGrafter"/>
</dbReference>
<organism evidence="4 5">
    <name type="scientific">Ramlibacter monticola</name>
    <dbReference type="NCBI Taxonomy" id="1926872"/>
    <lineage>
        <taxon>Bacteria</taxon>
        <taxon>Pseudomonadati</taxon>
        <taxon>Pseudomonadota</taxon>
        <taxon>Betaproteobacteria</taxon>
        <taxon>Burkholderiales</taxon>
        <taxon>Comamonadaceae</taxon>
        <taxon>Ramlibacter</taxon>
    </lineage>
</organism>
<name>A0A937CVD5_9BURK</name>
<dbReference type="Pfam" id="PF01266">
    <property type="entry name" value="DAO"/>
    <property type="match status" value="1"/>
</dbReference>
<sequence length="425" mass="45857">MKVAIVGAGIIGVTTAYELAADGHDVTVLERHGAAALETSFANAGVVAPGYVTPWAAPGMPGKVARYLFSRHAPVRVCWPLAAHEVRWMMRWRSACDMDTYMANRARLQRLAFYSRHRLQQLTEDLQLEYDHSRGYLVLLRAERDRKLVQPGLQLLRDSGIKFQEVDAAQARELEPALNPDTQFLGGVYLPDDEVGNCRQFALLLKNQAQALGAHFEFNCSVAPLDPAQPTTLRLTQVGDAAPTATARFDAVVVCGGLASADLLRPVGLRVPLAAVHGYSISAPIREPLNAPRSGVMDDRYKVAISRLGNRVRVAGSAEIGGQPDRKRPEAIRTLYKVLQDWFPGAAQMANTGSAVQEWKGARPMLPDGPPVLGPSGVPGVWVNIGHGSSGWALACGSARALADLVSQRAPEVDLEGLGVERLAS</sequence>
<evidence type="ECO:0000313" key="5">
    <source>
        <dbReference type="Proteomes" id="UP000599109"/>
    </source>
</evidence>
<reference evidence="4 5" key="1">
    <citation type="journal article" date="2017" name="Int. J. Syst. Evol. Microbiol.">
        <title>Ramlibacter monticola sp. nov., isolated from forest soil.</title>
        <authorList>
            <person name="Chaudhary D.K."/>
            <person name="Kim J."/>
        </authorList>
    </citation>
    <scope>NUCLEOTIDE SEQUENCE [LARGE SCALE GENOMIC DNA]</scope>
    <source>
        <strain evidence="4 5">KACC 19175</strain>
    </source>
</reference>
<accession>A0A937CVD5</accession>
<gene>
    <name evidence="4" type="ORF">JJ685_20875</name>
</gene>
<dbReference type="SUPFAM" id="SSF51905">
    <property type="entry name" value="FAD/NAD(P)-binding domain"/>
    <property type="match status" value="1"/>
</dbReference>
<dbReference type="Gene3D" id="3.50.50.60">
    <property type="entry name" value="FAD/NAD(P)-binding domain"/>
    <property type="match status" value="2"/>
</dbReference>
<dbReference type="PANTHER" id="PTHR13847">
    <property type="entry name" value="SARCOSINE DEHYDROGENASE-RELATED"/>
    <property type="match status" value="1"/>
</dbReference>
<dbReference type="Gene3D" id="3.30.9.10">
    <property type="entry name" value="D-Amino Acid Oxidase, subunit A, domain 2"/>
    <property type="match status" value="1"/>
</dbReference>
<comment type="similarity">
    <text evidence="1">Belongs to the DadA oxidoreductase family.</text>
</comment>
<proteinExistence type="inferred from homology"/>
<dbReference type="RefSeq" id="WP_201676281.1">
    <property type="nucleotide sequence ID" value="NZ_JAEQNE010000006.1"/>
</dbReference>
<evidence type="ECO:0000259" key="3">
    <source>
        <dbReference type="Pfam" id="PF01266"/>
    </source>
</evidence>
<evidence type="ECO:0000256" key="2">
    <source>
        <dbReference type="ARBA" id="ARBA00023002"/>
    </source>
</evidence>
<keyword evidence="2" id="KW-0560">Oxidoreductase</keyword>
<dbReference type="InterPro" id="IPR006076">
    <property type="entry name" value="FAD-dep_OxRdtase"/>
</dbReference>